<evidence type="ECO:0000256" key="4">
    <source>
        <dbReference type="ARBA" id="ARBA00022702"/>
    </source>
</evidence>
<dbReference type="GO" id="GO:0040008">
    <property type="term" value="P:regulation of growth"/>
    <property type="evidence" value="ECO:0007669"/>
    <property type="project" value="UniProtKB-ARBA"/>
</dbReference>
<comment type="similarity">
    <text evidence="2">Belongs to the plant rapid alkalinization factor (RALF) family.</text>
</comment>
<reference evidence="9 10" key="1">
    <citation type="journal article" date="2020" name="bioRxiv">
        <title>Sequence and annotation of 42 cannabis genomes reveals extensive copy number variation in cannabinoid synthesis and pathogen resistance genes.</title>
        <authorList>
            <person name="Mckernan K.J."/>
            <person name="Helbert Y."/>
            <person name="Kane L.T."/>
            <person name="Ebling H."/>
            <person name="Zhang L."/>
            <person name="Liu B."/>
            <person name="Eaton Z."/>
            <person name="Mclaughlin S."/>
            <person name="Kingan S."/>
            <person name="Baybayan P."/>
            <person name="Concepcion G."/>
            <person name="Jordan M."/>
            <person name="Riva A."/>
            <person name="Barbazuk W."/>
            <person name="Harkins T."/>
        </authorList>
    </citation>
    <scope>NUCLEOTIDE SEQUENCE [LARGE SCALE GENOMIC DNA]</scope>
    <source>
        <strain evidence="10">cv. Jamaican Lion 4</strain>
        <tissue evidence="9">Leaf</tissue>
    </source>
</reference>
<keyword evidence="3" id="KW-0964">Secreted</keyword>
<evidence type="ECO:0000256" key="8">
    <source>
        <dbReference type="SAM" id="MobiDB-lite"/>
    </source>
</evidence>
<accession>A0A7J6FH17</accession>
<evidence type="ECO:0000313" key="10">
    <source>
        <dbReference type="Proteomes" id="UP000583929"/>
    </source>
</evidence>
<proteinExistence type="inferred from homology"/>
<feature type="compositionally biased region" description="Basic residues" evidence="8">
    <location>
        <begin position="77"/>
        <end position="87"/>
    </location>
</feature>
<feature type="region of interest" description="Disordered" evidence="8">
    <location>
        <begin position="49"/>
        <end position="96"/>
    </location>
</feature>
<dbReference type="Proteomes" id="UP000583929">
    <property type="component" value="Unassembled WGS sequence"/>
</dbReference>
<dbReference type="GO" id="GO:0005576">
    <property type="term" value="C:extracellular region"/>
    <property type="evidence" value="ECO:0007669"/>
    <property type="project" value="UniProtKB-SubCell"/>
</dbReference>
<evidence type="ECO:0000256" key="2">
    <source>
        <dbReference type="ARBA" id="ARBA00009178"/>
    </source>
</evidence>
<evidence type="ECO:0000256" key="6">
    <source>
        <dbReference type="ARBA" id="ARBA00023157"/>
    </source>
</evidence>
<keyword evidence="5" id="KW-0732">Signal</keyword>
<evidence type="ECO:0000256" key="5">
    <source>
        <dbReference type="ARBA" id="ARBA00022729"/>
    </source>
</evidence>
<dbReference type="EMBL" id="JAATIQ010000210">
    <property type="protein sequence ID" value="KAF4369938.1"/>
    <property type="molecule type" value="Genomic_DNA"/>
</dbReference>
<dbReference type="Pfam" id="PF05498">
    <property type="entry name" value="RALF"/>
    <property type="match status" value="1"/>
</dbReference>
<evidence type="ECO:0000256" key="3">
    <source>
        <dbReference type="ARBA" id="ARBA00022525"/>
    </source>
</evidence>
<comment type="function">
    <text evidence="7">Cell signaling peptide that may regulate plant stress, growth, and development. Mediates a rapid alkalinization of extracellular space by mediating a transient increase in the cytoplasmic Ca(2+) concentration leading to a calcium-dependent signaling events through a cell surface receptor and a concomitant activation of some intracellular mitogen-activated protein kinases.</text>
</comment>
<name>A0A7J6FH17_CANSA</name>
<gene>
    <name evidence="9" type="ORF">G4B88_016099</name>
</gene>
<sequence>MYLSKRAIVVVCIISLFYAWSSSVIDGRYIGYGTIIRDENPGCSVKHPENCMKRRHPDNPYQRGCLKEDRCREHNPPRPRSRSKSKPIKQQPIKML</sequence>
<dbReference type="PANTHER" id="PTHR34270:SF3">
    <property type="entry name" value="PROTEIN RALF-LIKE 16-RELATED"/>
    <property type="match status" value="1"/>
</dbReference>
<dbReference type="AlphaFoldDB" id="A0A7J6FH17"/>
<keyword evidence="10" id="KW-1185">Reference proteome</keyword>
<keyword evidence="4" id="KW-0372">Hormone</keyword>
<comment type="caution">
    <text evidence="9">The sequence shown here is derived from an EMBL/GenBank/DDBJ whole genome shotgun (WGS) entry which is preliminary data.</text>
</comment>
<feature type="compositionally biased region" description="Basic and acidic residues" evidence="8">
    <location>
        <begin position="65"/>
        <end position="76"/>
    </location>
</feature>
<dbReference type="InterPro" id="IPR008801">
    <property type="entry name" value="RALF"/>
</dbReference>
<protein>
    <submittedName>
        <fullName evidence="9">Uncharacterized protein</fullName>
    </submittedName>
</protein>
<comment type="subcellular location">
    <subcellularLocation>
        <location evidence="1">Secreted</location>
    </subcellularLocation>
</comment>
<evidence type="ECO:0000256" key="1">
    <source>
        <dbReference type="ARBA" id="ARBA00004613"/>
    </source>
</evidence>
<dbReference type="PANTHER" id="PTHR34270">
    <property type="entry name" value="PROTEIN RALF-LIKE 15-RELATED"/>
    <property type="match status" value="1"/>
</dbReference>
<evidence type="ECO:0000256" key="7">
    <source>
        <dbReference type="ARBA" id="ARBA00037228"/>
    </source>
</evidence>
<evidence type="ECO:0000313" key="9">
    <source>
        <dbReference type="EMBL" id="KAF4369938.1"/>
    </source>
</evidence>
<dbReference type="GO" id="GO:0005179">
    <property type="term" value="F:hormone activity"/>
    <property type="evidence" value="ECO:0007669"/>
    <property type="project" value="UniProtKB-KW"/>
</dbReference>
<keyword evidence="6" id="KW-1015">Disulfide bond</keyword>
<organism evidence="9 10">
    <name type="scientific">Cannabis sativa</name>
    <name type="common">Hemp</name>
    <name type="synonym">Marijuana</name>
    <dbReference type="NCBI Taxonomy" id="3483"/>
    <lineage>
        <taxon>Eukaryota</taxon>
        <taxon>Viridiplantae</taxon>
        <taxon>Streptophyta</taxon>
        <taxon>Embryophyta</taxon>
        <taxon>Tracheophyta</taxon>
        <taxon>Spermatophyta</taxon>
        <taxon>Magnoliopsida</taxon>
        <taxon>eudicotyledons</taxon>
        <taxon>Gunneridae</taxon>
        <taxon>Pentapetalae</taxon>
        <taxon>rosids</taxon>
        <taxon>fabids</taxon>
        <taxon>Rosales</taxon>
        <taxon>Cannabaceae</taxon>
        <taxon>Cannabis</taxon>
    </lineage>
</organism>